<dbReference type="InterPro" id="IPR036709">
    <property type="entry name" value="Autotransporte_beta_dom_sf"/>
</dbReference>
<dbReference type="Pfam" id="PF00082">
    <property type="entry name" value="Peptidase_S8"/>
    <property type="match status" value="1"/>
</dbReference>
<keyword evidence="4 6" id="KW-0378">Hydrolase</keyword>
<evidence type="ECO:0000256" key="5">
    <source>
        <dbReference type="ARBA" id="ARBA00022825"/>
    </source>
</evidence>
<evidence type="ECO:0000256" key="2">
    <source>
        <dbReference type="ARBA" id="ARBA00022670"/>
    </source>
</evidence>
<dbReference type="PROSITE" id="PS51892">
    <property type="entry name" value="SUBTILASE"/>
    <property type="match status" value="1"/>
</dbReference>
<dbReference type="InterPro" id="IPR050131">
    <property type="entry name" value="Peptidase_S8_subtilisin-like"/>
</dbReference>
<feature type="active site" description="Charge relay system" evidence="6">
    <location>
        <position position="132"/>
    </location>
</feature>
<dbReference type="RefSeq" id="WP_207527122.1">
    <property type="nucleotide sequence ID" value="NZ_CP071517.1"/>
</dbReference>
<keyword evidence="5 6" id="KW-0720">Serine protease</keyword>
<evidence type="ECO:0000256" key="3">
    <source>
        <dbReference type="ARBA" id="ARBA00022729"/>
    </source>
</evidence>
<evidence type="ECO:0000256" key="1">
    <source>
        <dbReference type="ARBA" id="ARBA00011073"/>
    </source>
</evidence>
<dbReference type="EMBL" id="CP071517">
    <property type="protein sequence ID" value="QSX76196.1"/>
    <property type="molecule type" value="Genomic_DNA"/>
</dbReference>
<dbReference type="Gene3D" id="3.40.50.200">
    <property type="entry name" value="Peptidase S8/S53 domain"/>
    <property type="match status" value="1"/>
</dbReference>
<evidence type="ECO:0000259" key="9">
    <source>
        <dbReference type="PROSITE" id="PS51208"/>
    </source>
</evidence>
<protein>
    <submittedName>
        <fullName evidence="10">Autotransporter domain-containing protein</fullName>
    </submittedName>
</protein>
<comment type="similarity">
    <text evidence="1 6">Belongs to the peptidase S8 family.</text>
</comment>
<dbReference type="InterPro" id="IPR015500">
    <property type="entry name" value="Peptidase_S8_subtilisin-rel"/>
</dbReference>
<dbReference type="SUPFAM" id="SSF103515">
    <property type="entry name" value="Autotransporter"/>
    <property type="match status" value="1"/>
</dbReference>
<dbReference type="PROSITE" id="PS51257">
    <property type="entry name" value="PROKAR_LIPOPROTEIN"/>
    <property type="match status" value="1"/>
</dbReference>
<feature type="chain" id="PRO_5047113188" evidence="8">
    <location>
        <begin position="26"/>
        <end position="938"/>
    </location>
</feature>
<dbReference type="InterPro" id="IPR036852">
    <property type="entry name" value="Peptidase_S8/S53_dom_sf"/>
</dbReference>
<dbReference type="Proteomes" id="UP000663400">
    <property type="component" value="Chromosome"/>
</dbReference>
<evidence type="ECO:0000256" key="4">
    <source>
        <dbReference type="ARBA" id="ARBA00022801"/>
    </source>
</evidence>
<name>A0ABX7RH59_9GAMM</name>
<evidence type="ECO:0000313" key="10">
    <source>
        <dbReference type="EMBL" id="QSX76196.1"/>
    </source>
</evidence>
<evidence type="ECO:0000256" key="6">
    <source>
        <dbReference type="PROSITE-ProRule" id="PRU01240"/>
    </source>
</evidence>
<dbReference type="InterPro" id="IPR023827">
    <property type="entry name" value="Peptidase_S8_Asp-AS"/>
</dbReference>
<dbReference type="InterPro" id="IPR023828">
    <property type="entry name" value="Peptidase_S8_Ser-AS"/>
</dbReference>
<dbReference type="PRINTS" id="PR00723">
    <property type="entry name" value="SUBTILISIN"/>
</dbReference>
<dbReference type="PROSITE" id="PS00138">
    <property type="entry name" value="SUBTILASE_SER"/>
    <property type="match status" value="1"/>
</dbReference>
<organism evidence="10 11">
    <name type="scientific">Lysobacter arenosi</name>
    <dbReference type="NCBI Taxonomy" id="2795387"/>
    <lineage>
        <taxon>Bacteria</taxon>
        <taxon>Pseudomonadati</taxon>
        <taxon>Pseudomonadota</taxon>
        <taxon>Gammaproteobacteria</taxon>
        <taxon>Lysobacterales</taxon>
        <taxon>Lysobacteraceae</taxon>
        <taxon>Lysobacter</taxon>
    </lineage>
</organism>
<gene>
    <name evidence="10" type="ORF">HIV01_006805</name>
</gene>
<dbReference type="PANTHER" id="PTHR43806">
    <property type="entry name" value="PEPTIDASE S8"/>
    <property type="match status" value="1"/>
</dbReference>
<evidence type="ECO:0000256" key="8">
    <source>
        <dbReference type="SAM" id="SignalP"/>
    </source>
</evidence>
<feature type="compositionally biased region" description="Pro residues" evidence="7">
    <location>
        <begin position="39"/>
        <end position="61"/>
    </location>
</feature>
<keyword evidence="11" id="KW-1185">Reference proteome</keyword>
<dbReference type="SUPFAM" id="SSF52743">
    <property type="entry name" value="Subtilisin-like"/>
    <property type="match status" value="1"/>
</dbReference>
<proteinExistence type="inferred from homology"/>
<evidence type="ECO:0000313" key="11">
    <source>
        <dbReference type="Proteomes" id="UP000663400"/>
    </source>
</evidence>
<feature type="signal peptide" evidence="8">
    <location>
        <begin position="1"/>
        <end position="25"/>
    </location>
</feature>
<dbReference type="CDD" id="cd04848">
    <property type="entry name" value="Peptidases_S8_Autotransporter_serine_protease_like"/>
    <property type="match status" value="1"/>
</dbReference>
<keyword evidence="3 8" id="KW-0732">Signal</keyword>
<dbReference type="PROSITE" id="PS00136">
    <property type="entry name" value="SUBTILASE_ASP"/>
    <property type="match status" value="1"/>
</dbReference>
<dbReference type="InterPro" id="IPR005546">
    <property type="entry name" value="Autotransporte_beta"/>
</dbReference>
<feature type="active site" description="Charge relay system" evidence="6">
    <location>
        <position position="96"/>
    </location>
</feature>
<dbReference type="SMART" id="SM00869">
    <property type="entry name" value="Autotransporter"/>
    <property type="match status" value="1"/>
</dbReference>
<dbReference type="Pfam" id="PF03797">
    <property type="entry name" value="Autotransporter"/>
    <property type="match status" value="1"/>
</dbReference>
<reference evidence="10 11" key="1">
    <citation type="submission" date="2021-02" db="EMBL/GenBank/DDBJ databases">
        <title>Lysobacter arenosi sp. nov., isolated from soil of gangwondo yeongwol, south Korea.</title>
        <authorList>
            <person name="Kim K.R."/>
            <person name="Kim K.H."/>
            <person name="Jeon C.O."/>
        </authorList>
    </citation>
    <scope>NUCLEOTIDE SEQUENCE [LARGE SCALE GENOMIC DNA]</scope>
    <source>
        <strain evidence="10 11">R7</strain>
    </source>
</reference>
<feature type="region of interest" description="Disordered" evidence="7">
    <location>
        <begin position="34"/>
        <end position="64"/>
    </location>
</feature>
<feature type="active site" description="Charge relay system" evidence="6">
    <location>
        <position position="325"/>
    </location>
</feature>
<dbReference type="Gene3D" id="2.40.128.130">
    <property type="entry name" value="Autotransporter beta-domain"/>
    <property type="match status" value="1"/>
</dbReference>
<dbReference type="InterPro" id="IPR034061">
    <property type="entry name" value="Peptidases_S8_Autotransporter"/>
</dbReference>
<dbReference type="PROSITE" id="PS51208">
    <property type="entry name" value="AUTOTRANSPORTER"/>
    <property type="match status" value="1"/>
</dbReference>
<keyword evidence="2 6" id="KW-0645">Protease</keyword>
<feature type="domain" description="Autotransporter" evidence="9">
    <location>
        <begin position="639"/>
        <end position="938"/>
    </location>
</feature>
<sequence>MAYRERGLVTALRSALLLSAVCGLAACGGGGGGGNVRSGPPPATVTPPTPPPPPPPTPPVVSTPDPQFSQHLVSTNAAAARQAGITGAGVRIGVVDSGVMHNHPALSPRVLENLNYISSPPNNLAIDDVVGHGTAVSQIMAGTPFGAWPGGIAPGAQIVSARIISDEEPKDDGSGSGNEVNGALGLKGIHEDLINRGVRVMNNSWGGLYWTNPAATAAIADEYRPFIISNGGLVVFATGNESKPNPSSMAALPSQPGNAGSLPAADLERGWIAATALEGTNALASYANACGQAMRYCIGALGEVVVTGKDDSPTSPSYWRYRGTSLAAPQISGAAALVWQAFPFFSNDNVRQTLLGTATDLGATGIDATFGNGMLNIAGAIRGPQRLDFGDFTVRFDNSSVIFGNQLTGPGRLVKEGNGTLRLAQSAFNGGGTVVNGGVLISNQLSGLTTIGAQGEARIGASSGSFENQGRLVADGDNITIQGTYHQTAGAELAYRVGAPVTITGATAIDGGDVHVLGVKSGYTWQAQERVLFAMAGYTGRFDALTAAPGVFLQASLRYEPLLVMLDITRLDVTAAAQSMGLSPASVGSAERVEGAFDQIDQGGQSAVDGEFLGAAGAIQQTASAAAAERTLSSLSGELHGADTAFALMAIEGNRRALESRVDALQAAPVAGAWADDLDAQRAMSRFDIDADGWMLGQDHRFGDRLTVGMALSETEGYAHHDLRADREHNRQAEAQLYGAYDLGRGYLLGSVALGRMQRWTQRDILLGAESFRVDADYAQRYATVGLQAGWPIAVGRGRITPYAGVQSLQLDRDGFSEAGAAGFGLSTAASTMTLSQALFGARFAYDWSVGSSLWSLQGRAEWQRLLSQSGGDIDARFTALDIWTPIVGDVLDRDVGVVGLSLATQLRGAGRIGFDVDAQRIQGQTWTRAMATWSLGW</sequence>
<accession>A0ABX7RH59</accession>
<evidence type="ECO:0000256" key="7">
    <source>
        <dbReference type="SAM" id="MobiDB-lite"/>
    </source>
</evidence>
<dbReference type="InterPro" id="IPR000209">
    <property type="entry name" value="Peptidase_S8/S53_dom"/>
</dbReference>
<dbReference type="PANTHER" id="PTHR43806:SF11">
    <property type="entry name" value="CEREVISIN-RELATED"/>
    <property type="match status" value="1"/>
</dbReference>